<organism evidence="2 3">
    <name type="scientific">Cryoendolithus antarcticus</name>
    <dbReference type="NCBI Taxonomy" id="1507870"/>
    <lineage>
        <taxon>Eukaryota</taxon>
        <taxon>Fungi</taxon>
        <taxon>Dikarya</taxon>
        <taxon>Ascomycota</taxon>
        <taxon>Pezizomycotina</taxon>
        <taxon>Dothideomycetes</taxon>
        <taxon>Dothideomycetidae</taxon>
        <taxon>Cladosporiales</taxon>
        <taxon>Cladosporiaceae</taxon>
        <taxon>Cryoendolithus</taxon>
    </lineage>
</organism>
<evidence type="ECO:0000313" key="2">
    <source>
        <dbReference type="EMBL" id="OQO14065.1"/>
    </source>
</evidence>
<dbReference type="Proteomes" id="UP000192596">
    <property type="component" value="Unassembled WGS sequence"/>
</dbReference>
<dbReference type="EMBL" id="NAJO01000002">
    <property type="protein sequence ID" value="OQO14065.1"/>
    <property type="molecule type" value="Genomic_DNA"/>
</dbReference>
<protein>
    <submittedName>
        <fullName evidence="2">Uncharacterized protein</fullName>
    </submittedName>
</protein>
<accession>A0A1V8TRT0</accession>
<proteinExistence type="predicted"/>
<reference evidence="3" key="1">
    <citation type="submission" date="2017-03" db="EMBL/GenBank/DDBJ databases">
        <title>Genomes of endolithic fungi from Antarctica.</title>
        <authorList>
            <person name="Coleine C."/>
            <person name="Masonjones S."/>
            <person name="Stajich J.E."/>
        </authorList>
    </citation>
    <scope>NUCLEOTIDE SEQUENCE [LARGE SCALE GENOMIC DNA]</scope>
    <source>
        <strain evidence="3">CCFEE 5527</strain>
    </source>
</reference>
<feature type="compositionally biased region" description="Basic residues" evidence="1">
    <location>
        <begin position="162"/>
        <end position="173"/>
    </location>
</feature>
<dbReference type="InParanoid" id="A0A1V8TRT0"/>
<keyword evidence="3" id="KW-1185">Reference proteome</keyword>
<feature type="region of interest" description="Disordered" evidence="1">
    <location>
        <begin position="137"/>
        <end position="179"/>
    </location>
</feature>
<name>A0A1V8TRT0_9PEZI</name>
<evidence type="ECO:0000313" key="3">
    <source>
        <dbReference type="Proteomes" id="UP000192596"/>
    </source>
</evidence>
<dbReference type="AlphaFoldDB" id="A0A1V8TRT0"/>
<gene>
    <name evidence="2" type="ORF">B0A48_00941</name>
</gene>
<sequence>MSGWDVGVVQWVLDPRGHNNDHLLYLAHTLVPRRSRTGWAAPSSSRSASAETSFLKERTDDAHLNLRSQTAFENYGEHTFDNVPKKELHAKLDHLQIDSIDWDPDMAKPALQGKVNWKAISDDADELAITSEVTLYGDVDSEGADQRNFDEDHEEEGWSENKKKKKKKDKKAAKSQGKG</sequence>
<comment type="caution">
    <text evidence="2">The sequence shown here is derived from an EMBL/GenBank/DDBJ whole genome shotgun (WGS) entry which is preliminary data.</text>
</comment>
<evidence type="ECO:0000256" key="1">
    <source>
        <dbReference type="SAM" id="MobiDB-lite"/>
    </source>
</evidence>